<dbReference type="GO" id="GO:0015031">
    <property type="term" value="P:protein transport"/>
    <property type="evidence" value="ECO:0007669"/>
    <property type="project" value="UniProtKB-KW"/>
</dbReference>
<evidence type="ECO:0000256" key="4">
    <source>
        <dbReference type="RuleBase" id="RU367079"/>
    </source>
</evidence>
<evidence type="ECO:0000259" key="6">
    <source>
        <dbReference type="Pfam" id="PF04048"/>
    </source>
</evidence>
<dbReference type="InterPro" id="IPR048630">
    <property type="entry name" value="Sec8_M"/>
</dbReference>
<evidence type="ECO:0000256" key="5">
    <source>
        <dbReference type="SAM" id="MobiDB-lite"/>
    </source>
</evidence>
<proteinExistence type="inferred from homology"/>
<dbReference type="Proteomes" id="UP000294847">
    <property type="component" value="Chromosome 6"/>
</dbReference>
<organism evidence="8 9">
    <name type="scientific">Pyricularia oryzae</name>
    <name type="common">Rice blast fungus</name>
    <name type="synonym">Magnaporthe oryzae</name>
    <dbReference type="NCBI Taxonomy" id="318829"/>
    <lineage>
        <taxon>Eukaryota</taxon>
        <taxon>Fungi</taxon>
        <taxon>Dikarya</taxon>
        <taxon>Ascomycota</taxon>
        <taxon>Pezizomycotina</taxon>
        <taxon>Sordariomycetes</taxon>
        <taxon>Sordariomycetidae</taxon>
        <taxon>Magnaporthales</taxon>
        <taxon>Pyriculariaceae</taxon>
        <taxon>Pyricularia</taxon>
    </lineage>
</organism>
<gene>
    <name evidence="8" type="ORF">PoMZ_06453</name>
</gene>
<feature type="compositionally biased region" description="Polar residues" evidence="5">
    <location>
        <begin position="70"/>
        <end position="88"/>
    </location>
</feature>
<protein>
    <recommendedName>
        <fullName evidence="4">Exocyst complex component Sec8</fullName>
    </recommendedName>
</protein>
<evidence type="ECO:0000313" key="9">
    <source>
        <dbReference type="Proteomes" id="UP000294847"/>
    </source>
</evidence>
<dbReference type="EMBL" id="CP034209">
    <property type="protein sequence ID" value="QBZ64754.1"/>
    <property type="molecule type" value="Genomic_DNA"/>
</dbReference>
<reference evidence="8 9" key="1">
    <citation type="journal article" date="2019" name="Mol. Biol. Evol.">
        <title>Blast fungal genomes show frequent chromosomal changes, gene gains and losses, and effector gene turnover.</title>
        <authorList>
            <person name="Gomez Luciano L.B."/>
            <person name="Jason Tsai I."/>
            <person name="Chuma I."/>
            <person name="Tosa Y."/>
            <person name="Chen Y.H."/>
            <person name="Li J.Y."/>
            <person name="Li M.Y."/>
            <person name="Jade Lu M.Y."/>
            <person name="Nakayashiki H."/>
            <person name="Li W.H."/>
        </authorList>
    </citation>
    <scope>NUCLEOTIDE SEQUENCE [LARGE SCALE GENOMIC DNA]</scope>
    <source>
        <strain evidence="8">MZ5-1-6</strain>
    </source>
</reference>
<dbReference type="Pfam" id="PF20652">
    <property type="entry name" value="Sec8_C"/>
    <property type="match status" value="1"/>
</dbReference>
<dbReference type="GO" id="GO:0000145">
    <property type="term" value="C:exocyst"/>
    <property type="evidence" value="ECO:0007669"/>
    <property type="project" value="UniProtKB-UniRule"/>
</dbReference>
<feature type="domain" description="Exocyst complex component Sec8 middle helical bundle" evidence="7">
    <location>
        <begin position="361"/>
        <end position="620"/>
    </location>
</feature>
<dbReference type="InterPro" id="IPR007191">
    <property type="entry name" value="Sec8_exocyst_N"/>
</dbReference>
<dbReference type="AlphaFoldDB" id="A0A4P7NQS2"/>
<evidence type="ECO:0000256" key="1">
    <source>
        <dbReference type="ARBA" id="ARBA00022448"/>
    </source>
</evidence>
<feature type="compositionally biased region" description="Polar residues" evidence="5">
    <location>
        <begin position="587"/>
        <end position="596"/>
    </location>
</feature>
<dbReference type="PANTHER" id="PTHR14146">
    <property type="entry name" value="EXOCYST COMPLEX COMPONENT 4"/>
    <property type="match status" value="1"/>
</dbReference>
<feature type="compositionally biased region" description="Basic and acidic residues" evidence="5">
    <location>
        <begin position="22"/>
        <end position="57"/>
    </location>
</feature>
<evidence type="ECO:0000256" key="2">
    <source>
        <dbReference type="ARBA" id="ARBA00022483"/>
    </source>
</evidence>
<feature type="region of interest" description="Disordered" evidence="5">
    <location>
        <begin position="565"/>
        <end position="599"/>
    </location>
</feature>
<sequence>MANRYGGGSYRNGNGYGNFGRPSDDRGDRGDRGGDRYDRMDRGDRGDRVSRNDRGEDYDPYGDTYGGDRFSSTPPASMSLRSAASPSYRNAPPPRQAPQRVAESNAERQINQVLEHIKQDWPAMCQNDCVPVQLALQLLDTSSVGRAHEYRNFRNTHQYLQDSLKNIVHDYHQGFNSSIGTFHKIQGSIQSSQKKVRNLKESLAASKAALCVTNPELKKLYNTSQMYDEILQTLNELEELRQVPDQLEARISEKRFLTAVEVLQTAMRKLMKPELDNIGALGDLRSYLANQETALMDILIEELHEHLYLKSPYCQERWQYLAKTQGHSNESFGETSTMAPFHAVLDVMDLEKAVQEDPARNPEADTFYYISLVTESLNKLGRLETAMDTLKQRLPVELFAIVNETVNEVDQKHPSSLRGGSSSSNGLHVYGSRETQLRAEVIYDLLWTLYGKFEAIAEGQRVLHEYIKALIRREGAGNNSALLGSFKELWNLYQNEIRSLLHSYVTTDADVYQYNQPKAGATANGKALRQDLFKFAETDAKAAEIVTEYEELDGIIRAAVPGLSDKTGDKKSSAAAGGRAQQEKRNNGQGPDSGRQNGEIHKSLVEPSVFNMSLLLPPTLVFLQRLKGIVPPGSDLATSTLTSFLDNFLVNVFQPQLDETLGKLSDTVFGETDSFQQDPDWSLVARRPVFKGTTSFFAIVTAFCRMLGTIPHDQALSTLIIAQMMRYYDRCFRWYRTLVAKTEEQAGSEAQRLRASATMATEPSEILETMKQLWMADSPNPDPELLEKEIALLIEHANEKKLELSDVISDRDTISSICLLYTSMKWLATKVLGLRHITKNEADSSSSNMPKANKRWSLLNDPNKPATEQGPVYLPMTQETVQSFDGIVSSYEELAATALLTLHMEVRSRIAYSLRIALSPETAPYLLDQEVSEPDPQILSLNSELVQYDETITRYLREREVSFIRGGLGLLINSYLVVNASVVSPMNAKGCGRMKLNILVLQQNLKNIEEGVDLARAADYFGLFEVGPDSILDRAKKDAADDKKEGIRFTYDELKALIELCFSEQLANPERGIAGAAKRQMSDKLLNLSEIMWQTEGLGTV</sequence>
<feature type="region of interest" description="Disordered" evidence="5">
    <location>
        <begin position="1"/>
        <end position="105"/>
    </location>
</feature>
<evidence type="ECO:0000313" key="8">
    <source>
        <dbReference type="EMBL" id="QBZ64754.1"/>
    </source>
</evidence>
<dbReference type="GO" id="GO:0006904">
    <property type="term" value="P:vesicle docking involved in exocytosis"/>
    <property type="evidence" value="ECO:0007669"/>
    <property type="project" value="InterPro"/>
</dbReference>
<dbReference type="PANTHER" id="PTHR14146:SF0">
    <property type="entry name" value="EXOCYST COMPLEX COMPONENT 4"/>
    <property type="match status" value="1"/>
</dbReference>
<comment type="function">
    <text evidence="4">Component of the exocyst complex involved in the docking of exocytic vesicles with fusion sites on the plasma membrane.</text>
</comment>
<keyword evidence="2 4" id="KW-0268">Exocytosis</keyword>
<keyword evidence="3 4" id="KW-0653">Protein transport</keyword>
<comment type="similarity">
    <text evidence="4">Belongs to the SEC8 family.</text>
</comment>
<evidence type="ECO:0000256" key="3">
    <source>
        <dbReference type="ARBA" id="ARBA00022927"/>
    </source>
</evidence>
<feature type="domain" description="Exocyst complex component Sec8 N-terminal" evidence="6">
    <location>
        <begin position="109"/>
        <end position="249"/>
    </location>
</feature>
<feature type="region of interest" description="Disordered" evidence="5">
    <location>
        <begin position="841"/>
        <end position="861"/>
    </location>
</feature>
<name>A0A4P7NQS2_PYROR</name>
<feature type="compositionally biased region" description="Gly residues" evidence="5">
    <location>
        <begin position="1"/>
        <end position="18"/>
    </location>
</feature>
<keyword evidence="1 4" id="KW-0813">Transport</keyword>
<dbReference type="InterPro" id="IPR039682">
    <property type="entry name" value="Sec8/EXOC4"/>
</dbReference>
<dbReference type="Pfam" id="PF04048">
    <property type="entry name" value="Sec8_N"/>
    <property type="match status" value="1"/>
</dbReference>
<accession>A0A4P7NQS2</accession>
<dbReference type="GO" id="GO:0006612">
    <property type="term" value="P:protein targeting to membrane"/>
    <property type="evidence" value="ECO:0007669"/>
    <property type="project" value="UniProtKB-UniRule"/>
</dbReference>
<evidence type="ECO:0000259" key="7">
    <source>
        <dbReference type="Pfam" id="PF20652"/>
    </source>
</evidence>
<dbReference type="GO" id="GO:0090522">
    <property type="term" value="P:vesicle tethering involved in exocytosis"/>
    <property type="evidence" value="ECO:0007669"/>
    <property type="project" value="UniProtKB-UniRule"/>
</dbReference>
<dbReference type="GO" id="GO:0006893">
    <property type="term" value="P:Golgi to plasma membrane transport"/>
    <property type="evidence" value="ECO:0007669"/>
    <property type="project" value="TreeGrafter"/>
</dbReference>